<feature type="transmembrane region" description="Helical" evidence="10">
    <location>
        <begin position="405"/>
        <end position="431"/>
    </location>
</feature>
<feature type="transmembrane region" description="Helical" evidence="10">
    <location>
        <begin position="774"/>
        <end position="791"/>
    </location>
</feature>
<evidence type="ECO:0000256" key="1">
    <source>
        <dbReference type="ARBA" id="ARBA00004141"/>
    </source>
</evidence>
<name>A0A8H4USJ0_9HYPO</name>
<keyword evidence="12" id="KW-1185">Reference proteome</keyword>
<feature type="transmembrane region" description="Helical" evidence="10">
    <location>
        <begin position="335"/>
        <end position="352"/>
    </location>
</feature>
<evidence type="ECO:0000313" key="12">
    <source>
        <dbReference type="Proteomes" id="UP000635477"/>
    </source>
</evidence>
<keyword evidence="3" id="KW-0813">Transport</keyword>
<evidence type="ECO:0000256" key="8">
    <source>
        <dbReference type="ARBA" id="ARBA00023136"/>
    </source>
</evidence>
<dbReference type="NCBIfam" id="TIGR00728">
    <property type="entry name" value="OPT_sfam"/>
    <property type="match status" value="1"/>
</dbReference>
<sequence>MSVVPEKTALGERIQSAERPDDPGWNKESIIQRSRLLGAAPIEVLEAEEYGKTLDLAETKKVSYGELHNQDCPNLTVDKRAENLLYFHEHDPNFNSDSIVRLQSFVSNSVLIQNPEKYPDLISDMKTEVSLLTTNSPYAEVRAVVSNKDDPSLPAGTIRAWVIGLVFVVLQSFVNQLFSVRQPTIRLLAPVIQLLSFPLGKAWERWMPVGEFTLFGSDHRLNPGHFNQKEHMLISIMANVSSSLPHSRYIVFTSWLEKYFDMPFAASFGFQICISLSMNLMGFGLAGLARRFLVYPSFCIWPRSLATVALNQSLHNEENPSVLGPFKRIYNMSRYKFFMLSFASMFVWFWFPEHIVSAVSLFNWLAWISPENFTLTAITGLKKGLGFNPLPTMDWNIVTYNVDPLLVPFHVTFNMFIGTMLGGVAIIAMYWTNTYNTGYLPINTNTMFDNNGTKYNVSSILNDNGLLDEGSYQSYSQVYIAASSITYYMFFFAVYSSVISYAALYHWNDIKLGFRSLWMSIRKDNRLDDFKDVHTQLMETYREAPEWWYLILNIVGIALGVASVAGWPTHTNVGTVFFGIALAIIFTIPTGIIFATTGIEVEYNVLAEFIGGAWQPGNALAMNFFKGFGYVTVAHALDFANDLKLGHYLKVPQRQTFWCQTVATIVSALVCTGVMNFQITRIPNICETDQKDKFSCPGVESYYTAAVLFGSLGARKVFGADAQYTALLAAFPVGLAFPIIHYYATRRLPKTHWLTKIHPVVILSGGHTWSPYNLGYMWPAVLPGWISWVVIRKRYLGFWSKYNYVLSAAWSTGIAIAAVVIFFAVSYHGADINWIGNNPDKGSSLLFTASIGIYQKSQLSLLNTATSRLQSVRTGVGLDFSRSDAVLYVPTPTNDGTDQGEFAVQTARNVKNALESAPSVKRLLLLSSMGSRYDHGIPPGILRLNHISDKILKDCVLEVVIVKPGYFQENWTHVFETIQAEPPVIYSVITPEHHQIPMVSIVDVGESCANALLAEPNEVSPYYYALYGPRHYTALDVKEAVEEISGKKVNLISIEKDHLADFFAQQIPSAYVQDFVGMTIAALPGGVMAGDFGSSESTVYGKTELVEALGNLYTK</sequence>
<keyword evidence="8 10" id="KW-0472">Membrane</keyword>
<organism evidence="11 12">
    <name type="scientific">Fusarium zealandicum</name>
    <dbReference type="NCBI Taxonomy" id="1053134"/>
    <lineage>
        <taxon>Eukaryota</taxon>
        <taxon>Fungi</taxon>
        <taxon>Dikarya</taxon>
        <taxon>Ascomycota</taxon>
        <taxon>Pezizomycotina</taxon>
        <taxon>Sordariomycetes</taxon>
        <taxon>Hypocreomycetidae</taxon>
        <taxon>Hypocreales</taxon>
        <taxon>Nectriaceae</taxon>
        <taxon>Fusarium</taxon>
        <taxon>Fusarium staphyleae species complex</taxon>
    </lineage>
</organism>
<feature type="transmembrane region" description="Helical" evidence="10">
    <location>
        <begin position="264"/>
        <end position="288"/>
    </location>
</feature>
<keyword evidence="5" id="KW-0571">Peptide transport</keyword>
<feature type="transmembrane region" description="Helical" evidence="10">
    <location>
        <begin position="547"/>
        <end position="567"/>
    </location>
</feature>
<feature type="region of interest" description="Disordered" evidence="9">
    <location>
        <begin position="1"/>
        <end position="25"/>
    </location>
</feature>
<evidence type="ECO:0000256" key="9">
    <source>
        <dbReference type="SAM" id="MobiDB-lite"/>
    </source>
</evidence>
<dbReference type="Pfam" id="PF03169">
    <property type="entry name" value="OPT"/>
    <property type="match status" value="1"/>
</dbReference>
<evidence type="ECO:0000256" key="2">
    <source>
        <dbReference type="ARBA" id="ARBA00008807"/>
    </source>
</evidence>
<dbReference type="NCBIfam" id="TIGR00727">
    <property type="entry name" value="ISP4_OPT"/>
    <property type="match status" value="1"/>
</dbReference>
<comment type="similarity">
    <text evidence="2">Belongs to the oligopeptide OPT transporter family.</text>
</comment>
<feature type="transmembrane region" description="Helical" evidence="10">
    <location>
        <begin position="573"/>
        <end position="595"/>
    </location>
</feature>
<dbReference type="InterPro" id="IPR004813">
    <property type="entry name" value="OPT"/>
</dbReference>
<dbReference type="PANTHER" id="PTHR22601">
    <property type="entry name" value="ISP4 LIKE PROTEIN"/>
    <property type="match status" value="1"/>
</dbReference>
<evidence type="ECO:0000256" key="3">
    <source>
        <dbReference type="ARBA" id="ARBA00022448"/>
    </source>
</evidence>
<dbReference type="GO" id="GO:0016020">
    <property type="term" value="C:membrane"/>
    <property type="evidence" value="ECO:0007669"/>
    <property type="project" value="UniProtKB-SubCell"/>
</dbReference>
<dbReference type="SUPFAM" id="SSF51735">
    <property type="entry name" value="NAD(P)-binding Rossmann-fold domains"/>
    <property type="match status" value="1"/>
</dbReference>
<dbReference type="GO" id="GO:0015031">
    <property type="term" value="P:protein transport"/>
    <property type="evidence" value="ECO:0007669"/>
    <property type="project" value="UniProtKB-KW"/>
</dbReference>
<feature type="transmembrane region" description="Helical" evidence="10">
    <location>
        <begin position="485"/>
        <end position="507"/>
    </location>
</feature>
<dbReference type="Gene3D" id="3.40.50.720">
    <property type="entry name" value="NAD(P)-binding Rossmann-like Domain"/>
    <property type="match status" value="1"/>
</dbReference>
<dbReference type="GO" id="GO:0035673">
    <property type="term" value="F:oligopeptide transmembrane transporter activity"/>
    <property type="evidence" value="ECO:0007669"/>
    <property type="project" value="InterPro"/>
</dbReference>
<dbReference type="AlphaFoldDB" id="A0A8H4USJ0"/>
<accession>A0A8H4USJ0</accession>
<dbReference type="EMBL" id="JABEYC010000117">
    <property type="protein sequence ID" value="KAF4982465.1"/>
    <property type="molecule type" value="Genomic_DNA"/>
</dbReference>
<dbReference type="Gene3D" id="3.90.25.10">
    <property type="entry name" value="UDP-galactose 4-epimerase, domain 1"/>
    <property type="match status" value="1"/>
</dbReference>
<dbReference type="InterPro" id="IPR004648">
    <property type="entry name" value="Oligpept_transpt"/>
</dbReference>
<evidence type="ECO:0000313" key="11">
    <source>
        <dbReference type="EMBL" id="KAF4982465.1"/>
    </source>
</evidence>
<dbReference type="InterPro" id="IPR036291">
    <property type="entry name" value="NAD(P)-bd_dom_sf"/>
</dbReference>
<reference evidence="11" key="2">
    <citation type="submission" date="2020-05" db="EMBL/GenBank/DDBJ databases">
        <authorList>
            <person name="Kim H.-S."/>
            <person name="Proctor R.H."/>
            <person name="Brown D.W."/>
        </authorList>
    </citation>
    <scope>NUCLEOTIDE SEQUENCE</scope>
    <source>
        <strain evidence="11">NRRL 22465</strain>
    </source>
</reference>
<evidence type="ECO:0000256" key="4">
    <source>
        <dbReference type="ARBA" id="ARBA00022692"/>
    </source>
</evidence>
<keyword evidence="4 10" id="KW-0812">Transmembrane</keyword>
<proteinExistence type="inferred from homology"/>
<gene>
    <name evidence="11" type="ORF">FZEAL_1919</name>
</gene>
<evidence type="ECO:0000256" key="7">
    <source>
        <dbReference type="ARBA" id="ARBA00022989"/>
    </source>
</evidence>
<comment type="caution">
    <text evidence="11">The sequence shown here is derived from an EMBL/GenBank/DDBJ whole genome shotgun (WGS) entry which is preliminary data.</text>
</comment>
<evidence type="ECO:0000256" key="6">
    <source>
        <dbReference type="ARBA" id="ARBA00022927"/>
    </source>
</evidence>
<feature type="transmembrane region" description="Helical" evidence="10">
    <location>
        <begin position="724"/>
        <end position="744"/>
    </location>
</feature>
<reference evidence="11" key="1">
    <citation type="journal article" date="2020" name="BMC Genomics">
        <title>Correction to: Identification and distribution of gene clusters required for synthesis of sphingolipid metabolism inhibitors in diverse species of the filamentous fungus Fusarium.</title>
        <authorList>
            <person name="Kim H.S."/>
            <person name="Lohmar J.M."/>
            <person name="Busman M."/>
            <person name="Brown D.W."/>
            <person name="Naumann T.A."/>
            <person name="Divon H.H."/>
            <person name="Lysoe E."/>
            <person name="Uhlig S."/>
            <person name="Proctor R.H."/>
        </authorList>
    </citation>
    <scope>NUCLEOTIDE SEQUENCE</scope>
    <source>
        <strain evidence="11">NRRL 22465</strain>
    </source>
</reference>
<evidence type="ECO:0000256" key="5">
    <source>
        <dbReference type="ARBA" id="ARBA00022856"/>
    </source>
</evidence>
<feature type="compositionally biased region" description="Basic and acidic residues" evidence="9">
    <location>
        <begin position="15"/>
        <end position="25"/>
    </location>
</feature>
<keyword evidence="6" id="KW-0653">Protein transport</keyword>
<comment type="subcellular location">
    <subcellularLocation>
        <location evidence="1">Membrane</location>
        <topology evidence="1">Multi-pass membrane protein</topology>
    </subcellularLocation>
</comment>
<dbReference type="Proteomes" id="UP000635477">
    <property type="component" value="Unassembled WGS sequence"/>
</dbReference>
<feature type="transmembrane region" description="Helical" evidence="10">
    <location>
        <begin position="803"/>
        <end position="825"/>
    </location>
</feature>
<keyword evidence="7 10" id="KW-1133">Transmembrane helix</keyword>
<protein>
    <submittedName>
        <fullName evidence="11">Uncharacterized protein</fullName>
    </submittedName>
</protein>
<evidence type="ECO:0000256" key="10">
    <source>
        <dbReference type="SAM" id="Phobius"/>
    </source>
</evidence>
<dbReference type="OrthoDB" id="9986677at2759"/>